<evidence type="ECO:0000259" key="4">
    <source>
        <dbReference type="Pfam" id="PF07967"/>
    </source>
</evidence>
<dbReference type="Proteomes" id="UP000734854">
    <property type="component" value="Unassembled WGS sequence"/>
</dbReference>
<keyword evidence="6" id="KW-1185">Reference proteome</keyword>
<dbReference type="PANTHER" id="PTHR15835:SF6">
    <property type="entry name" value="ZINC FINGER C3HC-TYPE PROTEIN 1"/>
    <property type="match status" value="1"/>
</dbReference>
<feature type="region of interest" description="Disordered" evidence="3">
    <location>
        <begin position="635"/>
        <end position="659"/>
    </location>
</feature>
<keyword evidence="2" id="KW-0539">Nucleus</keyword>
<name>A0A8J5G5C4_ZINOF</name>
<feature type="region of interest" description="Disordered" evidence="3">
    <location>
        <begin position="607"/>
        <end position="626"/>
    </location>
</feature>
<dbReference type="InterPro" id="IPR012935">
    <property type="entry name" value="NuBaID_N"/>
</dbReference>
<dbReference type="AlphaFoldDB" id="A0A8J5G5C4"/>
<dbReference type="EMBL" id="JACMSC010000011">
    <property type="protein sequence ID" value="KAG6500685.1"/>
    <property type="molecule type" value="Genomic_DNA"/>
</dbReference>
<reference evidence="5 6" key="1">
    <citation type="submission" date="2020-08" db="EMBL/GenBank/DDBJ databases">
        <title>Plant Genome Project.</title>
        <authorList>
            <person name="Zhang R.-G."/>
        </authorList>
    </citation>
    <scope>NUCLEOTIDE SEQUENCE [LARGE SCALE GENOMIC DNA]</scope>
    <source>
        <tissue evidence="5">Rhizome</tissue>
    </source>
</reference>
<sequence length="852" mass="93444">MKIEAANSRNLQICELCSDVESMVDEMLSEWLSSSGGTPPNLSNGKRNHQSKEHLQMAGSRSRVRRYNSRRRTTFKRGQIAERWSQASKDIVADEVAGKMDLEVEMGSESEEAPRDVKDSVVKESTKRKHCRIDQIFTGCTIIELAQLLDGSFRTNSGNRTESGSSGSFDRGVRVPSSSLGSIAEAPSCRPWDREDLMKRLATFKAMTWFGKPKVINPVNCARRGWINVEMEVIACESCGARLLFPTPSSWSLQQVEKAAAVFSLELNNRHKLLCPWIDNACDETLALFPPTPPQSLIESYNMRSCALLKLSALPLISSSAMDYMKMKNPQLENFLSEPPHYPINFSKTLKIVDGSPGDLAKSVKPDRLADQAVWKIICLCGWEPRLLPYVVDCQDLSNPLTQSAPTPKSSLQLHGEQNDGLAIYSRGIESIESATLDVAQDSYDPASSVLECKFCGACVALWAIETVQRPLELYTLLADSSDQNESITSSIITSKADISGTINSKLGTFDTSRGSHTLDDGSGLKERSPGLNLTIAGGPPPATQNFQPRVSFPIISRHLRTQFISSKHEKSFRDQANTECLQVEDCPLWSENEMTEGLIIPDGPGLLKRKRNENENLSGNNEDNAITSFKGEIAGASSSSGANNSTNEEGVTDDGNLKNQVGIQNVLEVSQGNKEDTVDREASYKKLEIAGEAASTKAIDTQNCSEIELVEEQDNGTKFNNDILTSESIPHNLVPNSGDLTASASATDAAIASACANIGNGKRSTGIQYYQASQFDPIRQHRPYCPWVAPEDGEAMPGWRLTLAALVLRKKELLTSREETSSTLLDDVDDPVVSVRKLFMSPRPKRPKGAH</sequence>
<evidence type="ECO:0000313" key="5">
    <source>
        <dbReference type="EMBL" id="KAG6500685.1"/>
    </source>
</evidence>
<feature type="domain" description="C3HC-type" evidence="4">
    <location>
        <begin position="191"/>
        <end position="315"/>
    </location>
</feature>
<evidence type="ECO:0000256" key="2">
    <source>
        <dbReference type="ARBA" id="ARBA00023242"/>
    </source>
</evidence>
<evidence type="ECO:0000256" key="1">
    <source>
        <dbReference type="ARBA" id="ARBA00004123"/>
    </source>
</evidence>
<comment type="subcellular location">
    <subcellularLocation>
        <location evidence="1">Nucleus</location>
    </subcellularLocation>
</comment>
<dbReference type="PANTHER" id="PTHR15835">
    <property type="entry name" value="NUCLEAR-INTERACTING PARTNER OF ALK"/>
    <property type="match status" value="1"/>
</dbReference>
<accession>A0A8J5G5C4</accession>
<feature type="compositionally biased region" description="Low complexity" evidence="3">
    <location>
        <begin position="635"/>
        <end position="650"/>
    </location>
</feature>
<feature type="compositionally biased region" description="Polar residues" evidence="3">
    <location>
        <begin position="616"/>
        <end position="626"/>
    </location>
</feature>
<proteinExistence type="predicted"/>
<dbReference type="Pfam" id="PF07967">
    <property type="entry name" value="zf-C3HC"/>
    <property type="match status" value="1"/>
</dbReference>
<dbReference type="GO" id="GO:0005634">
    <property type="term" value="C:nucleus"/>
    <property type="evidence" value="ECO:0007669"/>
    <property type="project" value="UniProtKB-SubCell"/>
</dbReference>
<evidence type="ECO:0000313" key="6">
    <source>
        <dbReference type="Proteomes" id="UP000734854"/>
    </source>
</evidence>
<feature type="compositionally biased region" description="Polar residues" evidence="3">
    <location>
        <begin position="31"/>
        <end position="45"/>
    </location>
</feature>
<organism evidence="5 6">
    <name type="scientific">Zingiber officinale</name>
    <name type="common">Ginger</name>
    <name type="synonym">Amomum zingiber</name>
    <dbReference type="NCBI Taxonomy" id="94328"/>
    <lineage>
        <taxon>Eukaryota</taxon>
        <taxon>Viridiplantae</taxon>
        <taxon>Streptophyta</taxon>
        <taxon>Embryophyta</taxon>
        <taxon>Tracheophyta</taxon>
        <taxon>Spermatophyta</taxon>
        <taxon>Magnoliopsida</taxon>
        <taxon>Liliopsida</taxon>
        <taxon>Zingiberales</taxon>
        <taxon>Zingiberaceae</taxon>
        <taxon>Zingiber</taxon>
    </lineage>
</organism>
<dbReference type="GO" id="GO:0008270">
    <property type="term" value="F:zinc ion binding"/>
    <property type="evidence" value="ECO:0007669"/>
    <property type="project" value="InterPro"/>
</dbReference>
<evidence type="ECO:0000256" key="3">
    <source>
        <dbReference type="SAM" id="MobiDB-lite"/>
    </source>
</evidence>
<feature type="region of interest" description="Disordered" evidence="3">
    <location>
        <begin position="31"/>
        <end position="61"/>
    </location>
</feature>
<protein>
    <recommendedName>
        <fullName evidence="4">C3HC-type domain-containing protein</fullName>
    </recommendedName>
</protein>
<gene>
    <name evidence="5" type="ORF">ZIOFF_040535</name>
</gene>
<comment type="caution">
    <text evidence="5">The sequence shown here is derived from an EMBL/GenBank/DDBJ whole genome shotgun (WGS) entry which is preliminary data.</text>
</comment>